<reference evidence="1 2" key="1">
    <citation type="submission" date="2017-07" db="EMBL/GenBank/DDBJ databases">
        <title>Elstera cyanobacteriorum sp. nov., a novel bacterium isolated from cyanobacterial aggregates in a eutrophic lake.</title>
        <authorList>
            <person name="Cai H."/>
        </authorList>
    </citation>
    <scope>NUCLEOTIDE SEQUENCE [LARGE SCALE GENOMIC DNA]</scope>
    <source>
        <strain evidence="1 2">TH019</strain>
    </source>
</reference>
<proteinExistence type="predicted"/>
<dbReference type="AlphaFoldDB" id="A0A255XJV8"/>
<dbReference type="EMBL" id="NOXS01000034">
    <property type="protein sequence ID" value="OYQ17257.1"/>
    <property type="molecule type" value="Genomic_DNA"/>
</dbReference>
<dbReference type="Gene3D" id="3.40.190.10">
    <property type="entry name" value="Periplasmic binding protein-like II"/>
    <property type="match status" value="2"/>
</dbReference>
<comment type="caution">
    <text evidence="1">The sequence shown here is derived from an EMBL/GenBank/DDBJ whole genome shotgun (WGS) entry which is preliminary data.</text>
</comment>
<evidence type="ECO:0000313" key="2">
    <source>
        <dbReference type="Proteomes" id="UP000216361"/>
    </source>
</evidence>
<dbReference type="PANTHER" id="PTHR42941:SF1">
    <property type="entry name" value="SLL1037 PROTEIN"/>
    <property type="match status" value="1"/>
</dbReference>
<organism evidence="1 2">
    <name type="scientific">Elstera cyanobacteriorum</name>
    <dbReference type="NCBI Taxonomy" id="2022747"/>
    <lineage>
        <taxon>Bacteria</taxon>
        <taxon>Pseudomonadati</taxon>
        <taxon>Pseudomonadota</taxon>
        <taxon>Alphaproteobacteria</taxon>
        <taxon>Rhodospirillales</taxon>
        <taxon>Rhodospirillaceae</taxon>
        <taxon>Elstera</taxon>
    </lineage>
</organism>
<dbReference type="RefSeq" id="WP_094409842.1">
    <property type="nucleotide sequence ID" value="NZ_BMJZ01000005.1"/>
</dbReference>
<sequence length="336" mass="34313">MSGFVFRFSPTRRGLLIGGTACLLASGRAAWGQDVPEQRFFRLAAGPLGSAAFALATGLATSLSNPLGGRGCDKGGSCGVPGLIVVAQGAAHGPARALDLLRGGQAEGALVFARDLASWLSAGDAGAQESLRALATLSAETLHVFLRQDDPASSLGDLIGQPLALAQGPEAGTGLARQVIGPAHLLKPGQRALLMPLEFALDALAEGEVRAAFATLWPGNALVSQRARSLPLKLLPVTPLASQRVLTAEVLPGALYPGVAGVETVGQPLVLVVRADLPDDFTEAFVRSLWAPTTLKTIGAAGAVGQISLAGARRSSVLAYHPGAMAAYAALVKKDQ</sequence>
<dbReference type="Proteomes" id="UP000216361">
    <property type="component" value="Unassembled WGS sequence"/>
</dbReference>
<dbReference type="SUPFAM" id="SSF53850">
    <property type="entry name" value="Periplasmic binding protein-like II"/>
    <property type="match status" value="1"/>
</dbReference>
<evidence type="ECO:0000313" key="1">
    <source>
        <dbReference type="EMBL" id="OYQ17257.1"/>
    </source>
</evidence>
<gene>
    <name evidence="1" type="ORF">CHR90_14895</name>
</gene>
<name>A0A255XJV8_9PROT</name>
<dbReference type="Pfam" id="PF16868">
    <property type="entry name" value="NMT1_3"/>
    <property type="match status" value="1"/>
</dbReference>
<evidence type="ECO:0008006" key="3">
    <source>
        <dbReference type="Google" id="ProtNLM"/>
    </source>
</evidence>
<dbReference type="PANTHER" id="PTHR42941">
    <property type="entry name" value="SLL1037 PROTEIN"/>
    <property type="match status" value="1"/>
</dbReference>
<keyword evidence="2" id="KW-1185">Reference proteome</keyword>
<accession>A0A255XJV8</accession>
<dbReference type="InterPro" id="IPR011852">
    <property type="entry name" value="TRAP_TAXI"/>
</dbReference>
<protein>
    <recommendedName>
        <fullName evidence="3">Immunogenic protein</fullName>
    </recommendedName>
</protein>